<dbReference type="Gene3D" id="3.40.630.30">
    <property type="match status" value="1"/>
</dbReference>
<dbReference type="InterPro" id="IPR016181">
    <property type="entry name" value="Acyl_CoA_acyltransferase"/>
</dbReference>
<sequence length="179" mass="20510">MTPLITPRLTGRQLCADDWPFFLQLYRDRQVMRFITDPLSEQSIREKFSSRLPLWQRSSKHWLCLLLSERDSGEPVGLTGFCLQETGAEAGFIFSPQGQGKGYAAESLNTLAARFFSEGYGDRLCCQVTDGNEACQRLMQRCGFRLTERQSRSFYLAGQWHDDLHFVRYASDPKPEIPG</sequence>
<keyword evidence="2" id="KW-0012">Acyltransferase</keyword>
<accession>A0ABW1VXG3</accession>
<dbReference type="InterPro" id="IPR051531">
    <property type="entry name" value="N-acetyltransferase"/>
</dbReference>
<dbReference type="EC" id="2.3.-.-" evidence="2"/>
<dbReference type="RefSeq" id="WP_385949169.1">
    <property type="nucleotide sequence ID" value="NZ_JBHSUB010000008.1"/>
</dbReference>
<dbReference type="PANTHER" id="PTHR43792:SF1">
    <property type="entry name" value="N-ACETYLTRANSFERASE DOMAIN-CONTAINING PROTEIN"/>
    <property type="match status" value="1"/>
</dbReference>
<gene>
    <name evidence="2" type="ORF">ACFP9W_07830</name>
</gene>
<dbReference type="SUPFAM" id="SSF55729">
    <property type="entry name" value="Acyl-CoA N-acyltransferases (Nat)"/>
    <property type="match status" value="1"/>
</dbReference>
<feature type="domain" description="N-acetyltransferase" evidence="1">
    <location>
        <begin position="9"/>
        <end position="171"/>
    </location>
</feature>
<proteinExistence type="predicted"/>
<organism evidence="2 3">
    <name type="scientific">Tatumella terrea</name>
    <dbReference type="NCBI Taxonomy" id="419007"/>
    <lineage>
        <taxon>Bacteria</taxon>
        <taxon>Pseudomonadati</taxon>
        <taxon>Pseudomonadota</taxon>
        <taxon>Gammaproteobacteria</taxon>
        <taxon>Enterobacterales</taxon>
        <taxon>Erwiniaceae</taxon>
        <taxon>Tatumella</taxon>
    </lineage>
</organism>
<comment type="caution">
    <text evidence="2">The sequence shown here is derived from an EMBL/GenBank/DDBJ whole genome shotgun (WGS) entry which is preliminary data.</text>
</comment>
<keyword evidence="3" id="KW-1185">Reference proteome</keyword>
<keyword evidence="2" id="KW-0808">Transferase</keyword>
<dbReference type="Proteomes" id="UP001596230">
    <property type="component" value="Unassembled WGS sequence"/>
</dbReference>
<dbReference type="InterPro" id="IPR000182">
    <property type="entry name" value="GNAT_dom"/>
</dbReference>
<dbReference type="GO" id="GO:0016746">
    <property type="term" value="F:acyltransferase activity"/>
    <property type="evidence" value="ECO:0007669"/>
    <property type="project" value="UniProtKB-KW"/>
</dbReference>
<dbReference type="PROSITE" id="PS51186">
    <property type="entry name" value="GNAT"/>
    <property type="match status" value="1"/>
</dbReference>
<dbReference type="Pfam" id="PF13302">
    <property type="entry name" value="Acetyltransf_3"/>
    <property type="match status" value="1"/>
</dbReference>
<name>A0ABW1VXG3_9GAMM</name>
<dbReference type="EMBL" id="JBHSUB010000008">
    <property type="protein sequence ID" value="MFC6377996.1"/>
    <property type="molecule type" value="Genomic_DNA"/>
</dbReference>
<reference evidence="3" key="1">
    <citation type="journal article" date="2019" name="Int. J. Syst. Evol. Microbiol.">
        <title>The Global Catalogue of Microorganisms (GCM) 10K type strain sequencing project: providing services to taxonomists for standard genome sequencing and annotation.</title>
        <authorList>
            <consortium name="The Broad Institute Genomics Platform"/>
            <consortium name="The Broad Institute Genome Sequencing Center for Infectious Disease"/>
            <person name="Wu L."/>
            <person name="Ma J."/>
        </authorList>
    </citation>
    <scope>NUCLEOTIDE SEQUENCE [LARGE SCALE GENOMIC DNA]</scope>
    <source>
        <strain evidence="3">CGMCC 1.18518</strain>
    </source>
</reference>
<evidence type="ECO:0000313" key="3">
    <source>
        <dbReference type="Proteomes" id="UP001596230"/>
    </source>
</evidence>
<protein>
    <submittedName>
        <fullName evidence="2">GNAT family N-acetyltransferase</fullName>
        <ecNumber evidence="2">2.3.-.-</ecNumber>
    </submittedName>
</protein>
<evidence type="ECO:0000259" key="1">
    <source>
        <dbReference type="PROSITE" id="PS51186"/>
    </source>
</evidence>
<dbReference type="PANTHER" id="PTHR43792">
    <property type="entry name" value="GNAT FAMILY, PUTATIVE (AFU_ORTHOLOGUE AFUA_3G00765)-RELATED-RELATED"/>
    <property type="match status" value="1"/>
</dbReference>
<evidence type="ECO:0000313" key="2">
    <source>
        <dbReference type="EMBL" id="MFC6377996.1"/>
    </source>
</evidence>